<dbReference type="InterPro" id="IPR018815">
    <property type="entry name" value="Incr_loss_mito_DNA_1"/>
</dbReference>
<feature type="transmembrane region" description="Helical" evidence="1">
    <location>
        <begin position="63"/>
        <end position="88"/>
    </location>
</feature>
<name>S8ANK9_DACHA</name>
<dbReference type="OrthoDB" id="5299849at2759"/>
<evidence type="ECO:0000313" key="3">
    <source>
        <dbReference type="Proteomes" id="UP000015100"/>
    </source>
</evidence>
<dbReference type="PANTHER" id="PTHR28029:SF1">
    <property type="entry name" value="PROTEIN ILM1"/>
    <property type="match status" value="1"/>
</dbReference>
<evidence type="ECO:0000313" key="2">
    <source>
        <dbReference type="EMBL" id="EPS42706.1"/>
    </source>
</evidence>
<dbReference type="Proteomes" id="UP000015100">
    <property type="component" value="Unassembled WGS sequence"/>
</dbReference>
<dbReference type="OMA" id="WAFMEVI"/>
<comment type="caution">
    <text evidence="2">The sequence shown here is derived from an EMBL/GenBank/DDBJ whole genome shotgun (WGS) entry which is preliminary data.</text>
</comment>
<proteinExistence type="predicted"/>
<keyword evidence="3" id="KW-1185">Reference proteome</keyword>
<dbReference type="PANTHER" id="PTHR28029">
    <property type="entry name" value="PROTEIN ILM1"/>
    <property type="match status" value="1"/>
</dbReference>
<feature type="transmembrane region" description="Helical" evidence="1">
    <location>
        <begin position="134"/>
        <end position="153"/>
    </location>
</feature>
<keyword evidence="1" id="KW-0812">Transmembrane</keyword>
<dbReference type="EMBL" id="AQGS01000104">
    <property type="protein sequence ID" value="EPS42706.1"/>
    <property type="molecule type" value="Genomic_DNA"/>
</dbReference>
<feature type="transmembrane region" description="Helical" evidence="1">
    <location>
        <begin position="94"/>
        <end position="113"/>
    </location>
</feature>
<protein>
    <submittedName>
        <fullName evidence="2">Uncharacterized protein</fullName>
    </submittedName>
</protein>
<dbReference type="eggNOG" id="ENOG502RZTE">
    <property type="taxonomic scope" value="Eukaryota"/>
</dbReference>
<accession>S8ANK9</accession>
<evidence type="ECO:0000256" key="1">
    <source>
        <dbReference type="SAM" id="Phobius"/>
    </source>
</evidence>
<keyword evidence="1" id="KW-1133">Transmembrane helix</keyword>
<dbReference type="HOGENOM" id="CLU_113779_0_0_1"/>
<keyword evidence="1" id="KW-0472">Membrane</keyword>
<reference evidence="3" key="2">
    <citation type="submission" date="2013-04" db="EMBL/GenBank/DDBJ databases">
        <title>Genomic mechanisms accounting for the adaptation to parasitism in nematode-trapping fungi.</title>
        <authorList>
            <person name="Ahren D.G."/>
        </authorList>
    </citation>
    <scope>NUCLEOTIDE SEQUENCE [LARGE SCALE GENOMIC DNA]</scope>
    <source>
        <strain evidence="3">CBS 200.50</strain>
    </source>
</reference>
<sequence>MGLVSASTQIRTISALHLAIAYHLIFQPKLLDGQGIIILLGRAMGIDDVVYFSSATTRPVSSFLGLLFAFLAISDLVGAGINGIPFYIHWGGQAPIRVTFFFAIAGLTYVYNADQDPAQRTLISAGLASLKTNWVFSWAFVEIIAWFSVYSTIREERQGIFIERERSSRE</sequence>
<reference evidence="2 3" key="1">
    <citation type="journal article" date="2013" name="PLoS Genet.">
        <title>Genomic mechanisms accounting for the adaptation to parasitism in nematode-trapping fungi.</title>
        <authorList>
            <person name="Meerupati T."/>
            <person name="Andersson K.M."/>
            <person name="Friman E."/>
            <person name="Kumar D."/>
            <person name="Tunlid A."/>
            <person name="Ahren D."/>
        </authorList>
    </citation>
    <scope>NUCLEOTIDE SEQUENCE [LARGE SCALE GENOMIC DNA]</scope>
    <source>
        <strain evidence="2 3">CBS 200.50</strain>
    </source>
</reference>
<dbReference type="AlphaFoldDB" id="S8ANK9"/>
<organism evidence="2 3">
    <name type="scientific">Dactylellina haptotyla (strain CBS 200.50)</name>
    <name type="common">Nematode-trapping fungus</name>
    <name type="synonym">Monacrosporium haptotylum</name>
    <dbReference type="NCBI Taxonomy" id="1284197"/>
    <lineage>
        <taxon>Eukaryota</taxon>
        <taxon>Fungi</taxon>
        <taxon>Dikarya</taxon>
        <taxon>Ascomycota</taxon>
        <taxon>Pezizomycotina</taxon>
        <taxon>Orbiliomycetes</taxon>
        <taxon>Orbiliales</taxon>
        <taxon>Orbiliaceae</taxon>
        <taxon>Dactylellina</taxon>
    </lineage>
</organism>
<gene>
    <name evidence="2" type="ORF">H072_3312</name>
</gene>
<dbReference type="Pfam" id="PF10311">
    <property type="entry name" value="Ilm1"/>
    <property type="match status" value="1"/>
</dbReference>